<evidence type="ECO:0000313" key="12">
    <source>
        <dbReference type="Proteomes" id="UP000352698"/>
    </source>
</evidence>
<evidence type="ECO:0000313" key="11">
    <source>
        <dbReference type="Proteomes" id="UP000253498"/>
    </source>
</evidence>
<evidence type="ECO:0000256" key="4">
    <source>
        <dbReference type="ARBA" id="ARBA00022679"/>
    </source>
</evidence>
<sequence>MATTSMNNPQKHAEQKMKTIVIFDLSFNFISTNGSLQTQFLEMKLAKFLREKNQSWALKIYEASQIDEHASEADIILLTPTFAYAKEEIEKKFPQIPVIAISKAEYGTMDLDHLWEKIKTVL</sequence>
<keyword evidence="4 10" id="KW-0808">Transferase</keyword>
<keyword evidence="6" id="KW-0418">Kinase</keyword>
<dbReference type="EMBL" id="CABEEP010000001">
    <property type="protein sequence ID" value="VTQ70630.1"/>
    <property type="molecule type" value="Genomic_DNA"/>
</dbReference>
<evidence type="ECO:0000256" key="5">
    <source>
        <dbReference type="ARBA" id="ARBA00022683"/>
    </source>
</evidence>
<accession>A0A366UF98</accession>
<evidence type="ECO:0000256" key="7">
    <source>
        <dbReference type="PROSITE-ProRule" id="PRU00423"/>
    </source>
</evidence>
<organism evidence="10 12">
    <name type="scientific">Enterococcus hirae</name>
    <dbReference type="NCBI Taxonomy" id="1354"/>
    <lineage>
        <taxon>Bacteria</taxon>
        <taxon>Bacillati</taxon>
        <taxon>Bacillota</taxon>
        <taxon>Bacilli</taxon>
        <taxon>Lactobacillales</taxon>
        <taxon>Enterococcaceae</taxon>
        <taxon>Enterococcus</taxon>
    </lineage>
</organism>
<dbReference type="EMBL" id="LESJ01000009">
    <property type="protein sequence ID" value="RBT66389.1"/>
    <property type="molecule type" value="Genomic_DNA"/>
</dbReference>
<dbReference type="GO" id="GO:0008982">
    <property type="term" value="F:protein-N(PI)-phosphohistidine-sugar phosphotransferase activity"/>
    <property type="evidence" value="ECO:0007669"/>
    <property type="project" value="InterPro"/>
</dbReference>
<evidence type="ECO:0000256" key="6">
    <source>
        <dbReference type="ARBA" id="ARBA00022777"/>
    </source>
</evidence>
<feature type="domain" description="PTS EIIB type-3" evidence="8">
    <location>
        <begin position="25"/>
        <end position="122"/>
    </location>
</feature>
<reference evidence="9 11" key="1">
    <citation type="submission" date="2015-06" db="EMBL/GenBank/DDBJ databases">
        <title>The Genome Sequence of Enterococcus hirae 88EA1.</title>
        <authorList>
            <consortium name="The Broad Institute Genomics Platform"/>
            <consortium name="The Broad Institute Genome Sequencing Center for Infectious Disease"/>
            <person name="Earl A.M."/>
            <person name="Van Tyne D."/>
            <person name="Lebreton F."/>
            <person name="Saavedra J.T."/>
            <person name="Gilmore M.S."/>
            <person name="Manson McGuire A."/>
            <person name="Clock S."/>
            <person name="Crupain M."/>
            <person name="Rangan U."/>
            <person name="Young S."/>
            <person name="Abouelleil A."/>
            <person name="Cao P."/>
            <person name="Chapman S.B."/>
            <person name="Griggs A."/>
            <person name="Priest M."/>
            <person name="Shea T."/>
            <person name="Wortman J."/>
            <person name="Nusbaum C."/>
            <person name="Birren B."/>
        </authorList>
    </citation>
    <scope>NUCLEOTIDE SEQUENCE [LARGE SCALE GENOMIC DNA]</scope>
    <source>
        <strain evidence="9 11">88EA1</strain>
    </source>
</reference>
<dbReference type="InterPro" id="IPR036095">
    <property type="entry name" value="PTS_EIIB-like_sf"/>
</dbReference>
<dbReference type="Pfam" id="PF02302">
    <property type="entry name" value="PTS_IIB"/>
    <property type="match status" value="1"/>
</dbReference>
<dbReference type="InterPro" id="IPR013012">
    <property type="entry name" value="PTS_EIIB_3"/>
</dbReference>
<dbReference type="RefSeq" id="WP_010737245.1">
    <property type="nucleotide sequence ID" value="NZ_AP027299.1"/>
</dbReference>
<name>A0A366UF98_ENTHR</name>
<comment type="caution">
    <text evidence="7">Lacks conserved residue(s) required for the propagation of feature annotation.</text>
</comment>
<dbReference type="PROSITE" id="PS51100">
    <property type="entry name" value="PTS_EIIB_TYPE_3"/>
    <property type="match status" value="1"/>
</dbReference>
<evidence type="ECO:0000313" key="9">
    <source>
        <dbReference type="EMBL" id="RBT66389.1"/>
    </source>
</evidence>
<evidence type="ECO:0000256" key="1">
    <source>
        <dbReference type="ARBA" id="ARBA00022448"/>
    </source>
</evidence>
<evidence type="ECO:0000259" key="8">
    <source>
        <dbReference type="PROSITE" id="PS51100"/>
    </source>
</evidence>
<dbReference type="Gene3D" id="3.40.50.2300">
    <property type="match status" value="1"/>
</dbReference>
<dbReference type="AlphaFoldDB" id="A0A366UF98"/>
<dbReference type="GO" id="GO:0016301">
    <property type="term" value="F:kinase activity"/>
    <property type="evidence" value="ECO:0007669"/>
    <property type="project" value="UniProtKB-KW"/>
</dbReference>
<evidence type="ECO:0000256" key="2">
    <source>
        <dbReference type="ARBA" id="ARBA00022553"/>
    </source>
</evidence>
<keyword evidence="3" id="KW-0762">Sugar transport</keyword>
<reference evidence="10 12" key="2">
    <citation type="submission" date="2019-05" db="EMBL/GenBank/DDBJ databases">
        <authorList>
            <consortium name="Pathogen Informatics"/>
        </authorList>
    </citation>
    <scope>NUCLEOTIDE SEQUENCE [LARGE SCALE GENOMIC DNA]</scope>
    <source>
        <strain evidence="10 12">NCTC12204</strain>
    </source>
</reference>
<keyword evidence="1" id="KW-0813">Transport</keyword>
<dbReference type="InterPro" id="IPR003501">
    <property type="entry name" value="PTS_EIIB_2/3"/>
</dbReference>
<keyword evidence="5" id="KW-0598">Phosphotransferase system</keyword>
<keyword evidence="2" id="KW-0597">Phosphoprotein</keyword>
<dbReference type="Proteomes" id="UP000352698">
    <property type="component" value="Unassembled WGS sequence"/>
</dbReference>
<dbReference type="SUPFAM" id="SSF52794">
    <property type="entry name" value="PTS system IIB component-like"/>
    <property type="match status" value="1"/>
</dbReference>
<evidence type="ECO:0000256" key="3">
    <source>
        <dbReference type="ARBA" id="ARBA00022597"/>
    </source>
</evidence>
<dbReference type="GO" id="GO:0009401">
    <property type="term" value="P:phosphoenolpyruvate-dependent sugar phosphotransferase system"/>
    <property type="evidence" value="ECO:0007669"/>
    <property type="project" value="UniProtKB-KW"/>
</dbReference>
<gene>
    <name evidence="9" type="ORF">EB03_02700</name>
    <name evidence="10" type="ORF">NCTC12204_02646</name>
</gene>
<proteinExistence type="predicted"/>
<protein>
    <submittedName>
        <fullName evidence="10">Phosphotransferase system lactose/cellobiose-specific llB subunit family protein</fullName>
    </submittedName>
</protein>
<dbReference type="Proteomes" id="UP000253498">
    <property type="component" value="Unassembled WGS sequence"/>
</dbReference>
<comment type="caution">
    <text evidence="10">The sequence shown here is derived from an EMBL/GenBank/DDBJ whole genome shotgun (WGS) entry which is preliminary data.</text>
</comment>
<evidence type="ECO:0000313" key="10">
    <source>
        <dbReference type="EMBL" id="VTQ70630.1"/>
    </source>
</evidence>